<dbReference type="InParanoid" id="I7M029"/>
<protein>
    <submittedName>
        <fullName evidence="1">Uncharacterized protein</fullName>
    </submittedName>
</protein>
<evidence type="ECO:0000313" key="2">
    <source>
        <dbReference type="Proteomes" id="UP000009168"/>
    </source>
</evidence>
<reference evidence="2" key="1">
    <citation type="journal article" date="2006" name="PLoS Biol.">
        <title>Macronuclear genome sequence of the ciliate Tetrahymena thermophila, a model eukaryote.</title>
        <authorList>
            <person name="Eisen J.A."/>
            <person name="Coyne R.S."/>
            <person name="Wu M."/>
            <person name="Wu D."/>
            <person name="Thiagarajan M."/>
            <person name="Wortman J.R."/>
            <person name="Badger J.H."/>
            <person name="Ren Q."/>
            <person name="Amedeo P."/>
            <person name="Jones K.M."/>
            <person name="Tallon L.J."/>
            <person name="Delcher A.L."/>
            <person name="Salzberg S.L."/>
            <person name="Silva J.C."/>
            <person name="Haas B.J."/>
            <person name="Majoros W.H."/>
            <person name="Farzad M."/>
            <person name="Carlton J.M."/>
            <person name="Smith R.K. Jr."/>
            <person name="Garg J."/>
            <person name="Pearlman R.E."/>
            <person name="Karrer K.M."/>
            <person name="Sun L."/>
            <person name="Manning G."/>
            <person name="Elde N.C."/>
            <person name="Turkewitz A.P."/>
            <person name="Asai D.J."/>
            <person name="Wilkes D.E."/>
            <person name="Wang Y."/>
            <person name="Cai H."/>
            <person name="Collins K."/>
            <person name="Stewart B.A."/>
            <person name="Lee S.R."/>
            <person name="Wilamowska K."/>
            <person name="Weinberg Z."/>
            <person name="Ruzzo W.L."/>
            <person name="Wloga D."/>
            <person name="Gaertig J."/>
            <person name="Frankel J."/>
            <person name="Tsao C.-C."/>
            <person name="Gorovsky M.A."/>
            <person name="Keeling P.J."/>
            <person name="Waller R.F."/>
            <person name="Patron N.J."/>
            <person name="Cherry J.M."/>
            <person name="Stover N.A."/>
            <person name="Krieger C.J."/>
            <person name="del Toro C."/>
            <person name="Ryder H.F."/>
            <person name="Williamson S.C."/>
            <person name="Barbeau R.A."/>
            <person name="Hamilton E.P."/>
            <person name="Orias E."/>
        </authorList>
    </citation>
    <scope>NUCLEOTIDE SEQUENCE [LARGE SCALE GENOMIC DNA]</scope>
    <source>
        <strain evidence="2">SB210</strain>
    </source>
</reference>
<gene>
    <name evidence="1" type="ORF">TTHERM_00471540</name>
</gene>
<dbReference type="GeneID" id="7830073"/>
<dbReference type="RefSeq" id="XP_001033040.2">
    <property type="nucleotide sequence ID" value="XM_001033040.3"/>
</dbReference>
<evidence type="ECO:0000313" key="1">
    <source>
        <dbReference type="EMBL" id="EAR85377.2"/>
    </source>
</evidence>
<dbReference type="EMBL" id="GG662622">
    <property type="protein sequence ID" value="EAR85377.2"/>
    <property type="molecule type" value="Genomic_DNA"/>
</dbReference>
<dbReference type="Proteomes" id="UP000009168">
    <property type="component" value="Unassembled WGS sequence"/>
</dbReference>
<keyword evidence="2" id="KW-1185">Reference proteome</keyword>
<dbReference type="OMA" id="NSCIDED"/>
<proteinExistence type="predicted"/>
<sequence>MVKLFFITKLLFKKQNVSRQALRWTPILLQHKLQNDSLQGYLFSLFGYPNYYKLNQQYRDKMLYQKFYRLPVQENNQGLQGLTNESLYTPQTGKQGDFEKIKTNQFVHAVQIVQNPMQMDDFSLNDVESVISDYEYDQEFNNSQFSESLVLSWNDSTAFGTGSSANSNSSSAQFAF</sequence>
<accession>I7M029</accession>
<dbReference type="HOGENOM" id="CLU_1528213_0_0_1"/>
<organism evidence="1 2">
    <name type="scientific">Tetrahymena thermophila (strain SB210)</name>
    <dbReference type="NCBI Taxonomy" id="312017"/>
    <lineage>
        <taxon>Eukaryota</taxon>
        <taxon>Sar</taxon>
        <taxon>Alveolata</taxon>
        <taxon>Ciliophora</taxon>
        <taxon>Intramacronucleata</taxon>
        <taxon>Oligohymenophorea</taxon>
        <taxon>Hymenostomatida</taxon>
        <taxon>Tetrahymenina</taxon>
        <taxon>Tetrahymenidae</taxon>
        <taxon>Tetrahymena</taxon>
    </lineage>
</organism>
<dbReference type="KEGG" id="tet:TTHERM_00471540"/>
<dbReference type="AlphaFoldDB" id="I7M029"/>
<name>I7M029_TETTS</name>